<evidence type="ECO:0000313" key="2">
    <source>
        <dbReference type="Proteomes" id="UP001597451"/>
    </source>
</evidence>
<proteinExistence type="predicted"/>
<comment type="caution">
    <text evidence="1">The sequence shown here is derived from an EMBL/GenBank/DDBJ whole genome shotgun (WGS) entry which is preliminary data.</text>
</comment>
<protein>
    <submittedName>
        <fullName evidence="1">Uncharacterized protein</fullName>
    </submittedName>
</protein>
<dbReference type="Proteomes" id="UP001597451">
    <property type="component" value="Unassembled WGS sequence"/>
</dbReference>
<keyword evidence="2" id="KW-1185">Reference proteome</keyword>
<sequence>MTHEEMSNKDLLKVFRQAAQDLPGGGAHARSFYYDLEEEILSRMEGEKNVTAATLQDGGHA</sequence>
<organism evidence="1 2">
    <name type="scientific">Oceanobacillus kapialis</name>
    <dbReference type="NCBI Taxonomy" id="481353"/>
    <lineage>
        <taxon>Bacteria</taxon>
        <taxon>Bacillati</taxon>
        <taxon>Bacillota</taxon>
        <taxon>Bacilli</taxon>
        <taxon>Bacillales</taxon>
        <taxon>Bacillaceae</taxon>
        <taxon>Oceanobacillus</taxon>
    </lineage>
</organism>
<name>A0ABW5PZG9_9BACI</name>
<gene>
    <name evidence="1" type="ORF">ACFSUN_08115</name>
</gene>
<dbReference type="RefSeq" id="WP_379561495.1">
    <property type="nucleotide sequence ID" value="NZ_JBHUMX010000019.1"/>
</dbReference>
<evidence type="ECO:0000313" key="1">
    <source>
        <dbReference type="EMBL" id="MFD2628752.1"/>
    </source>
</evidence>
<reference evidence="2" key="1">
    <citation type="journal article" date="2019" name="Int. J. Syst. Evol. Microbiol.">
        <title>The Global Catalogue of Microorganisms (GCM) 10K type strain sequencing project: providing services to taxonomists for standard genome sequencing and annotation.</title>
        <authorList>
            <consortium name="The Broad Institute Genomics Platform"/>
            <consortium name="The Broad Institute Genome Sequencing Center for Infectious Disease"/>
            <person name="Wu L."/>
            <person name="Ma J."/>
        </authorList>
    </citation>
    <scope>NUCLEOTIDE SEQUENCE [LARGE SCALE GENOMIC DNA]</scope>
    <source>
        <strain evidence="2">TISTR 1858</strain>
    </source>
</reference>
<accession>A0ABW5PZG9</accession>
<dbReference type="EMBL" id="JBHUMX010000019">
    <property type="protein sequence ID" value="MFD2628752.1"/>
    <property type="molecule type" value="Genomic_DNA"/>
</dbReference>